<feature type="compositionally biased region" description="Low complexity" evidence="1">
    <location>
        <begin position="1"/>
        <end position="15"/>
    </location>
</feature>
<keyword evidence="2" id="KW-0378">Hydrolase</keyword>
<dbReference type="Proteomes" id="UP000075230">
    <property type="component" value="Unassembled WGS sequence"/>
</dbReference>
<dbReference type="EMBL" id="BCWF01000006">
    <property type="protein sequence ID" value="GAT19739.1"/>
    <property type="molecule type" value="Genomic_DNA"/>
</dbReference>
<dbReference type="GO" id="GO:0016787">
    <property type="term" value="F:hydrolase activity"/>
    <property type="evidence" value="ECO:0007669"/>
    <property type="project" value="UniProtKB-KW"/>
</dbReference>
<sequence>MSDPTEQQQQQQEQQRTPNQSECLARCSPVDSMGFQCRSFPPSEAHQKTPTWRGSSE</sequence>
<feature type="compositionally biased region" description="Polar residues" evidence="1">
    <location>
        <begin position="48"/>
        <end position="57"/>
    </location>
</feature>
<reference evidence="3" key="2">
    <citation type="submission" date="2016-02" db="EMBL/GenBank/DDBJ databases">
        <title>Genome sequencing of Aspergillus luchuensis NBRC 4314.</title>
        <authorList>
            <person name="Yamada O."/>
        </authorList>
    </citation>
    <scope>NUCLEOTIDE SEQUENCE [LARGE SCALE GENOMIC DNA]</scope>
    <source>
        <strain evidence="3">RIB 2604</strain>
    </source>
</reference>
<evidence type="ECO:0000313" key="2">
    <source>
        <dbReference type="EMBL" id="GAT19739.1"/>
    </source>
</evidence>
<evidence type="ECO:0000313" key="3">
    <source>
        <dbReference type="Proteomes" id="UP000075230"/>
    </source>
</evidence>
<protein>
    <submittedName>
        <fullName evidence="2">Amidohydrolase</fullName>
    </submittedName>
</protein>
<reference evidence="2 3" key="1">
    <citation type="journal article" date="2016" name="DNA Res.">
        <title>Genome sequence of Aspergillus luchuensis NBRC 4314.</title>
        <authorList>
            <person name="Yamada O."/>
            <person name="Machida M."/>
            <person name="Hosoyama A."/>
            <person name="Goto M."/>
            <person name="Takahashi T."/>
            <person name="Futagami T."/>
            <person name="Yamagata Y."/>
            <person name="Takeuchi M."/>
            <person name="Kobayashi T."/>
            <person name="Koike H."/>
            <person name="Abe K."/>
            <person name="Asai K."/>
            <person name="Arita M."/>
            <person name="Fujita N."/>
            <person name="Fukuda K."/>
            <person name="Higa K."/>
            <person name="Horikawa H."/>
            <person name="Ishikawa T."/>
            <person name="Jinno K."/>
            <person name="Kato Y."/>
            <person name="Kirimura K."/>
            <person name="Mizutani O."/>
            <person name="Nakasone K."/>
            <person name="Sano M."/>
            <person name="Shiraishi Y."/>
            <person name="Tsukahara M."/>
            <person name="Gomi K."/>
        </authorList>
    </citation>
    <scope>NUCLEOTIDE SEQUENCE [LARGE SCALE GENOMIC DNA]</scope>
    <source>
        <strain evidence="2 3">RIB 2604</strain>
    </source>
</reference>
<organism evidence="2 3">
    <name type="scientific">Aspergillus kawachii</name>
    <name type="common">White koji mold</name>
    <name type="synonym">Aspergillus awamori var. kawachi</name>
    <dbReference type="NCBI Taxonomy" id="1069201"/>
    <lineage>
        <taxon>Eukaryota</taxon>
        <taxon>Fungi</taxon>
        <taxon>Dikarya</taxon>
        <taxon>Ascomycota</taxon>
        <taxon>Pezizomycotina</taxon>
        <taxon>Eurotiomycetes</taxon>
        <taxon>Eurotiomycetidae</taxon>
        <taxon>Eurotiales</taxon>
        <taxon>Aspergillaceae</taxon>
        <taxon>Aspergillus</taxon>
        <taxon>Aspergillus subgen. Circumdati</taxon>
    </lineage>
</organism>
<comment type="caution">
    <text evidence="2">The sequence shown here is derived from an EMBL/GenBank/DDBJ whole genome shotgun (WGS) entry which is preliminary data.</text>
</comment>
<accession>A0A146F1B2</accession>
<feature type="region of interest" description="Disordered" evidence="1">
    <location>
        <begin position="1"/>
        <end position="57"/>
    </location>
</feature>
<gene>
    <name evidence="2" type="ORF">RIB2604_00603200</name>
</gene>
<proteinExistence type="predicted"/>
<dbReference type="AlphaFoldDB" id="A0A146F1B2"/>
<dbReference type="SUPFAM" id="SSF57414">
    <property type="entry name" value="Hairpin loop containing domain-like"/>
    <property type="match status" value="1"/>
</dbReference>
<name>A0A146F1B2_ASPKA</name>
<evidence type="ECO:0000256" key="1">
    <source>
        <dbReference type="SAM" id="MobiDB-lite"/>
    </source>
</evidence>